<reference evidence="2 4" key="1">
    <citation type="submission" date="2017-11" db="EMBL/GenBank/DDBJ databases">
        <authorList>
            <person name="Han C.G."/>
        </authorList>
    </citation>
    <scope>NUCLEOTIDE SEQUENCE [LARGE SCALE GENOMIC DNA]</scope>
    <source>
        <strain evidence="2 4">HCNT1</strain>
    </source>
</reference>
<protein>
    <submittedName>
        <fullName evidence="2">Pilus assembly protein</fullName>
    </submittedName>
    <submittedName>
        <fullName evidence="3">TraC family protein</fullName>
    </submittedName>
</protein>
<keyword evidence="3" id="KW-0614">Plasmid</keyword>
<evidence type="ECO:0000313" key="3">
    <source>
        <dbReference type="EMBL" id="UWU19023.1"/>
    </source>
</evidence>
<name>A0A2N0DCK7_RHISU</name>
<dbReference type="STRING" id="1041146.GCA_000427985_03880"/>
<keyword evidence="5" id="KW-1185">Reference proteome</keyword>
<sequence>MAAKTSISDLDAQIEKLKERRRFLIVKSAERFARAATKAGLAEMDLPDEELDQIIAEIAARFQKKTRDAADASPQPHRPEAGRIGTAAAVSHGS</sequence>
<reference evidence="2 4" key="2">
    <citation type="submission" date="2017-12" db="EMBL/GenBank/DDBJ databases">
        <title>Genome sequence of Rhizobium sullae HCNT1 isolated from Sulla coronaria nodules and featuring peculiar denitrification phenotypes.</title>
        <authorList>
            <person name="De Diego-Diaz B."/>
            <person name="Treu L."/>
            <person name="Campanaro S."/>
            <person name="Da Silva Duarte V."/>
            <person name="Basaglia M."/>
            <person name="Favaro L."/>
            <person name="Casella S."/>
            <person name="Squartini A."/>
        </authorList>
    </citation>
    <scope>NUCLEOTIDE SEQUENCE [LARGE SCALE GENOMIC DNA]</scope>
    <source>
        <strain evidence="2 4">HCNT1</strain>
    </source>
</reference>
<dbReference type="InterPro" id="IPR012930">
    <property type="entry name" value="TraC"/>
</dbReference>
<geneLocation type="plasmid" evidence="3 5">
    <name>pWSM1592_1</name>
</geneLocation>
<gene>
    <name evidence="2" type="ORF">CWR43_09475</name>
    <name evidence="3" type="ORF">N2599_30235</name>
</gene>
<dbReference type="EMBL" id="CP104144">
    <property type="protein sequence ID" value="UWU19023.1"/>
    <property type="molecule type" value="Genomic_DNA"/>
</dbReference>
<dbReference type="AlphaFoldDB" id="A0A2N0DCK7"/>
<feature type="region of interest" description="Disordered" evidence="1">
    <location>
        <begin position="65"/>
        <end position="94"/>
    </location>
</feature>
<dbReference type="Proteomes" id="UP001060123">
    <property type="component" value="Plasmid pWSM1592_1"/>
</dbReference>
<proteinExistence type="predicted"/>
<accession>A0A2N0DCK7</accession>
<dbReference type="EMBL" id="PIQN01000006">
    <property type="protein sequence ID" value="PKA43841.1"/>
    <property type="molecule type" value="Genomic_DNA"/>
</dbReference>
<evidence type="ECO:0000256" key="1">
    <source>
        <dbReference type="SAM" id="MobiDB-lite"/>
    </source>
</evidence>
<dbReference type="Proteomes" id="UP000232164">
    <property type="component" value="Unassembled WGS sequence"/>
</dbReference>
<evidence type="ECO:0000313" key="5">
    <source>
        <dbReference type="Proteomes" id="UP001060123"/>
    </source>
</evidence>
<dbReference type="Pfam" id="PF07820">
    <property type="entry name" value="TraC"/>
    <property type="match status" value="1"/>
</dbReference>
<dbReference type="RefSeq" id="WP_027513973.1">
    <property type="nucleotide sequence ID" value="NZ_CP104144.1"/>
</dbReference>
<evidence type="ECO:0000313" key="4">
    <source>
        <dbReference type="Proteomes" id="UP000232164"/>
    </source>
</evidence>
<organism evidence="2 4">
    <name type="scientific">Rhizobium sullae</name>
    <name type="common">Rhizobium hedysari</name>
    <dbReference type="NCBI Taxonomy" id="50338"/>
    <lineage>
        <taxon>Bacteria</taxon>
        <taxon>Pseudomonadati</taxon>
        <taxon>Pseudomonadota</taxon>
        <taxon>Alphaproteobacteria</taxon>
        <taxon>Hyphomicrobiales</taxon>
        <taxon>Rhizobiaceae</taxon>
        <taxon>Rhizobium/Agrobacterium group</taxon>
        <taxon>Rhizobium</taxon>
    </lineage>
</organism>
<reference evidence="3" key="3">
    <citation type="submission" date="2022-09" db="EMBL/GenBank/DDBJ databases">
        <title>Australian commercial rhizobial inoculants.</title>
        <authorList>
            <person name="Kohlmeier M.G."/>
            <person name="O'Hara G.W."/>
            <person name="Colombi E."/>
            <person name="Ramsay J.P."/>
            <person name="Terpolilli J."/>
        </authorList>
    </citation>
    <scope>NUCLEOTIDE SEQUENCE</scope>
    <source>
        <strain evidence="3">WSM1592</strain>
        <plasmid evidence="3">pWSM1592_1</plasmid>
    </source>
</reference>
<evidence type="ECO:0000313" key="2">
    <source>
        <dbReference type="EMBL" id="PKA43841.1"/>
    </source>
</evidence>